<accession>A0ACD6A4U3</accession>
<protein>
    <submittedName>
        <fullName evidence="1">Uncharacterized protein</fullName>
    </submittedName>
</protein>
<dbReference type="Proteomes" id="UP001732700">
    <property type="component" value="Chromosome 7C"/>
</dbReference>
<dbReference type="EnsemblPlants" id="AVESA.00010b.r2.7CG0698990.2">
    <property type="protein sequence ID" value="AVESA.00010b.r2.7CG0698990.2.CDS"/>
    <property type="gene ID" value="AVESA.00010b.r2.7CG0698990"/>
</dbReference>
<evidence type="ECO:0000313" key="1">
    <source>
        <dbReference type="EnsemblPlants" id="AVESA.00010b.r2.7CG0698990.2.CDS"/>
    </source>
</evidence>
<sequence length="688" mass="72055">MRSPPPPPNWRLPVRALLALALVLLAAVRGAEADLAGDAAALVAFRAAVGPRVAWNVTDPAGVCAWTGVTCQDGRVAILRLPGAALAGPIPAGSLGNLTALQTLSLRFNALSGPLPDDLASAASLRSVFLNDNRLSGGFPQAFLALPGLVHLTLGRNDLSGPLPPALANLTRIRVLLLESNRFDGQIPDLPQPSLQQLNVSFNHLNGSIPASLRSQPQSAFLGMSSLCGGPLGPCPGEPSPSPAPAAQPSSPSSPTPPSPGGTGGGTGNKTNKLSGGAIAGIAIGSALGAALLLFLLICLCRRSGRTKTRAPEMPPQTPSRSVIPGGGRKPPELTSGAAVAPMATMGHPHGPVGQSTSGKRLVFFGPAAAVQPFDLEDLLRASAEVLGKGAIGTTYKAVLESGATVAVKRLKDVTMSEPEFRDRIGEIGQLQHEFIVPLRAYYFSKDEKLLVYDFMPMGSLSALLHGNRGSGRTPLDWAARSSIALAAARGVEYIHSTSSTTSHGNIKSSNILLAKSYEARISDNGLATLVGLSSAPTRGTGYRAPEVTDPRRVSQKADVYSFGVLLLELLTGKAPSQAALNDEGVDLPRWVQSVVRSEWTAEVFDMELLRDQDAEEQMGQLLQLAIDCVAPVPDARPTMSHVVVRIDEIKRSSERAEGTDQQQQDALNQVEDDDQDETVEGPAHSAQ</sequence>
<evidence type="ECO:0000313" key="2">
    <source>
        <dbReference type="Proteomes" id="UP001732700"/>
    </source>
</evidence>
<reference evidence="1" key="2">
    <citation type="submission" date="2025-09" db="UniProtKB">
        <authorList>
            <consortium name="EnsemblPlants"/>
        </authorList>
    </citation>
    <scope>IDENTIFICATION</scope>
</reference>
<organism evidence="1 2">
    <name type="scientific">Avena sativa</name>
    <name type="common">Oat</name>
    <dbReference type="NCBI Taxonomy" id="4498"/>
    <lineage>
        <taxon>Eukaryota</taxon>
        <taxon>Viridiplantae</taxon>
        <taxon>Streptophyta</taxon>
        <taxon>Embryophyta</taxon>
        <taxon>Tracheophyta</taxon>
        <taxon>Spermatophyta</taxon>
        <taxon>Magnoliopsida</taxon>
        <taxon>Liliopsida</taxon>
        <taxon>Poales</taxon>
        <taxon>Poaceae</taxon>
        <taxon>BOP clade</taxon>
        <taxon>Pooideae</taxon>
        <taxon>Poodae</taxon>
        <taxon>Poeae</taxon>
        <taxon>Poeae Chloroplast Group 1 (Aveneae type)</taxon>
        <taxon>Aveninae</taxon>
        <taxon>Avena</taxon>
    </lineage>
</organism>
<name>A0ACD6A4U3_AVESA</name>
<reference evidence="1" key="1">
    <citation type="submission" date="2021-05" db="EMBL/GenBank/DDBJ databases">
        <authorList>
            <person name="Scholz U."/>
            <person name="Mascher M."/>
            <person name="Fiebig A."/>
        </authorList>
    </citation>
    <scope>NUCLEOTIDE SEQUENCE [LARGE SCALE GENOMIC DNA]</scope>
</reference>
<proteinExistence type="predicted"/>
<keyword evidence="2" id="KW-1185">Reference proteome</keyword>